<dbReference type="Proteomes" id="UP000260025">
    <property type="component" value="Unassembled WGS sequence"/>
</dbReference>
<keyword evidence="3 6" id="KW-0812">Transmembrane</keyword>
<feature type="transmembrane region" description="Helical" evidence="6">
    <location>
        <begin position="418"/>
        <end position="440"/>
    </location>
</feature>
<feature type="transmembrane region" description="Helical" evidence="6">
    <location>
        <begin position="372"/>
        <end position="398"/>
    </location>
</feature>
<keyword evidence="2" id="KW-1003">Cell membrane</keyword>
<feature type="domain" description="ABC3 transporter permease C-terminal" evidence="7">
    <location>
        <begin position="722"/>
        <end position="829"/>
    </location>
</feature>
<keyword evidence="4 6" id="KW-1133">Transmembrane helix</keyword>
<evidence type="ECO:0000313" key="9">
    <source>
        <dbReference type="EMBL" id="RGC10442.1"/>
    </source>
</evidence>
<evidence type="ECO:0000259" key="8">
    <source>
        <dbReference type="Pfam" id="PF12704"/>
    </source>
</evidence>
<dbReference type="InterPro" id="IPR025857">
    <property type="entry name" value="MacB_PCD"/>
</dbReference>
<dbReference type="OrthoDB" id="5137249at2"/>
<dbReference type="GO" id="GO:0005886">
    <property type="term" value="C:plasma membrane"/>
    <property type="evidence" value="ECO:0007669"/>
    <property type="project" value="UniProtKB-SubCell"/>
</dbReference>
<keyword evidence="5 6" id="KW-0472">Membrane</keyword>
<accession>A0A3E2VIG9</accession>
<evidence type="ECO:0000256" key="3">
    <source>
        <dbReference type="ARBA" id="ARBA00022692"/>
    </source>
</evidence>
<gene>
    <name evidence="9" type="ORF">DXA38_19560</name>
</gene>
<dbReference type="Pfam" id="PF02687">
    <property type="entry name" value="FtsX"/>
    <property type="match status" value="2"/>
</dbReference>
<dbReference type="Pfam" id="PF12704">
    <property type="entry name" value="MacB_PCD"/>
    <property type="match status" value="1"/>
</dbReference>
<reference evidence="9 10" key="1">
    <citation type="submission" date="2018-08" db="EMBL/GenBank/DDBJ databases">
        <title>A genome reference for cultivated species of the human gut microbiota.</title>
        <authorList>
            <person name="Zou Y."/>
            <person name="Xue W."/>
            <person name="Luo G."/>
        </authorList>
    </citation>
    <scope>NUCLEOTIDE SEQUENCE [LARGE SCALE GENOMIC DNA]</scope>
    <source>
        <strain evidence="9 10">OF01-2LB</strain>
    </source>
</reference>
<evidence type="ECO:0000259" key="7">
    <source>
        <dbReference type="Pfam" id="PF02687"/>
    </source>
</evidence>
<dbReference type="InterPro" id="IPR038766">
    <property type="entry name" value="Membrane_comp_ABC_pdt"/>
</dbReference>
<protein>
    <submittedName>
        <fullName evidence="9">ABC transporter permease</fullName>
    </submittedName>
</protein>
<feature type="transmembrane region" description="Helical" evidence="6">
    <location>
        <begin position="323"/>
        <end position="344"/>
    </location>
</feature>
<dbReference type="AlphaFoldDB" id="A0A3E2VIG9"/>
<feature type="transmembrane region" description="Helical" evidence="6">
    <location>
        <begin position="493"/>
        <end position="513"/>
    </location>
</feature>
<dbReference type="EMBL" id="QVEV01000043">
    <property type="protein sequence ID" value="RGC10442.1"/>
    <property type="molecule type" value="Genomic_DNA"/>
</dbReference>
<dbReference type="InterPro" id="IPR003838">
    <property type="entry name" value="ABC3_permease_C"/>
</dbReference>
<evidence type="ECO:0000256" key="1">
    <source>
        <dbReference type="ARBA" id="ARBA00004651"/>
    </source>
</evidence>
<organism evidence="9 10">
    <name type="scientific">Clostridium innocuum</name>
    <dbReference type="NCBI Taxonomy" id="1522"/>
    <lineage>
        <taxon>Bacteria</taxon>
        <taxon>Bacillati</taxon>
        <taxon>Bacillota</taxon>
        <taxon>Clostridia</taxon>
        <taxon>Eubacteriales</taxon>
        <taxon>Clostridiaceae</taxon>
        <taxon>Clostridium</taxon>
    </lineage>
</organism>
<comment type="subcellular location">
    <subcellularLocation>
        <location evidence="1">Cell membrane</location>
        <topology evidence="1">Multi-pass membrane protein</topology>
    </subcellularLocation>
</comment>
<comment type="caution">
    <text evidence="9">The sequence shown here is derived from an EMBL/GenBank/DDBJ whole genome shotgun (WGS) entry which is preliminary data.</text>
</comment>
<feature type="transmembrane region" description="Helical" evidence="6">
    <location>
        <begin position="713"/>
        <end position="738"/>
    </location>
</feature>
<evidence type="ECO:0000256" key="5">
    <source>
        <dbReference type="ARBA" id="ARBA00023136"/>
    </source>
</evidence>
<name>A0A3E2VIG9_CLOIN</name>
<dbReference type="PANTHER" id="PTHR30287">
    <property type="entry name" value="MEMBRANE COMPONENT OF PREDICTED ABC SUPERFAMILY METABOLITE UPTAKE TRANSPORTER"/>
    <property type="match status" value="1"/>
</dbReference>
<proteinExistence type="predicted"/>
<evidence type="ECO:0000256" key="4">
    <source>
        <dbReference type="ARBA" id="ARBA00022989"/>
    </source>
</evidence>
<evidence type="ECO:0000256" key="6">
    <source>
        <dbReference type="SAM" id="Phobius"/>
    </source>
</evidence>
<feature type="domain" description="MacB-like periplasmic core" evidence="8">
    <location>
        <begin position="47"/>
        <end position="245"/>
    </location>
</feature>
<feature type="transmembrane region" description="Helical" evidence="6">
    <location>
        <begin position="771"/>
        <end position="793"/>
    </location>
</feature>
<feature type="transmembrane region" description="Helical" evidence="6">
    <location>
        <begin position="813"/>
        <end position="835"/>
    </location>
</feature>
<feature type="domain" description="ABC3 transporter permease C-terminal" evidence="7">
    <location>
        <begin position="327"/>
        <end position="438"/>
    </location>
</feature>
<evidence type="ECO:0000256" key="2">
    <source>
        <dbReference type="ARBA" id="ARBA00022475"/>
    </source>
</evidence>
<dbReference type="PANTHER" id="PTHR30287:SF1">
    <property type="entry name" value="INNER MEMBRANE PROTEIN"/>
    <property type="match status" value="1"/>
</dbReference>
<sequence length="848" mass="95143">MVQSAKWYAIHRCRFPKLRGEMMKASNKDIRRTIFRNKKRFCSILIITALGVMMLSGLKAACDDLRYSADQFYDEQQVFDIQIVSTMGLNEDDLAALRKANGIERAEGVYRETVYTSVNGSSQNADVQTLGGQLNMPYLLKGRLPENEKEIAVSKTYADDSGKTIGDTIRFHEPSQIRSTYTISAIVQDPSDLNNKDGAASFRSISASRYVCFIREDSISVPAYTAAYVQVKGSRDMASYSDEYEALIKQAKKTLEQDVRRQQEDRRYDELVEQMKLAAYAVDPQAAAYVDTSSIEHPKWYIQDRSSLSSYSNIESDAASIEAVGTAFPIVFFTVAILIALTTITRMVEEERLLIGTYKALGFRNIEIMKKYLLYAGSACLLGGIIGDIGGFLLLPKFVFSIFQTLYLIPNYSLQFNAWYGIGGIALFTGGILIAVWIAVHEELRHMPAVLMRPKAPRTGARVLLERIRPLWRNLTFLNKVTARNLFRYKKRMLMTVFGIMGCSALVLCAMAINDSVSALIPRQYEHIYRYDLMVMMDDAHVYQSLSKDDEVSECMALLVDNATIKSSGNKEERVQLMVFSEQADVASYLSLEDLNGDPVTLEKDDVYVTQNASQILDFSVKNTIRVQNSDLKEVRVKVTGIVQNYLGNTIYMGENTYETLFGSYEDNAVLANYKGKVSEQQKDSYVQKLEDRDGVLSVVSTSSMQDAFETSFSLITSVVYLILAMAAALAFVVLFTLSTTNISERIRELATIKVLGFYDKEVHSYVNKETLLLTLLGILVGLPAGTILAQSLTFVLNMPSIHFAVTIRPISYLYTVLLSFGFAVVVNLITNRVLNHIDMVESLKSME</sequence>
<evidence type="ECO:0000313" key="10">
    <source>
        <dbReference type="Proteomes" id="UP000260025"/>
    </source>
</evidence>